<dbReference type="PANTHER" id="PTHR14679">
    <property type="entry name" value="GEM-ASSOCIATED PROTEIN 7"/>
    <property type="match status" value="1"/>
</dbReference>
<feature type="region of interest" description="Disordered" evidence="1">
    <location>
        <begin position="115"/>
        <end position="141"/>
    </location>
</feature>
<proteinExistence type="predicted"/>
<dbReference type="Proteomes" id="UP000036681">
    <property type="component" value="Unplaced"/>
</dbReference>
<accession>A0A0M3I6H9</accession>
<dbReference type="AlphaFoldDB" id="A0A0M3I6H9"/>
<dbReference type="Pfam" id="PF11095">
    <property type="entry name" value="Gemin7"/>
    <property type="match status" value="1"/>
</dbReference>
<dbReference type="GO" id="GO:0034719">
    <property type="term" value="C:SMN-Sm protein complex"/>
    <property type="evidence" value="ECO:0007669"/>
    <property type="project" value="InterPro"/>
</dbReference>
<dbReference type="PANTHER" id="PTHR14679:SF1">
    <property type="entry name" value="GEM-ASSOCIATED PROTEIN 7"/>
    <property type="match status" value="1"/>
</dbReference>
<keyword evidence="2" id="KW-1185">Reference proteome</keyword>
<name>A0A0M3I6H9_ASCLU</name>
<evidence type="ECO:0000313" key="3">
    <source>
        <dbReference type="WBParaSite" id="ALUE_0001265801-mRNA-1"/>
    </source>
</evidence>
<dbReference type="WBParaSite" id="ALUE_0001265801-mRNA-1">
    <property type="protein sequence ID" value="ALUE_0001265801-mRNA-1"/>
    <property type="gene ID" value="ALUE_0001265801"/>
</dbReference>
<dbReference type="InterPro" id="IPR020338">
    <property type="entry name" value="SMN_gemin7"/>
</dbReference>
<feature type="compositionally biased region" description="Polar residues" evidence="1">
    <location>
        <begin position="1"/>
        <end position="10"/>
    </location>
</feature>
<protein>
    <submittedName>
        <fullName evidence="3">Gem-associated protein 7</fullName>
    </submittedName>
</protein>
<evidence type="ECO:0000256" key="1">
    <source>
        <dbReference type="SAM" id="MobiDB-lite"/>
    </source>
</evidence>
<reference evidence="3" key="1">
    <citation type="submission" date="2017-02" db="UniProtKB">
        <authorList>
            <consortium name="WormBaseParasite"/>
        </authorList>
    </citation>
    <scope>IDENTIFICATION</scope>
</reference>
<feature type="region of interest" description="Disordered" evidence="1">
    <location>
        <begin position="1"/>
        <end position="24"/>
    </location>
</feature>
<dbReference type="Gene3D" id="2.30.30.100">
    <property type="match status" value="1"/>
</dbReference>
<organism evidence="2 3">
    <name type="scientific">Ascaris lumbricoides</name>
    <name type="common">Giant roundworm</name>
    <dbReference type="NCBI Taxonomy" id="6252"/>
    <lineage>
        <taxon>Eukaryota</taxon>
        <taxon>Metazoa</taxon>
        <taxon>Ecdysozoa</taxon>
        <taxon>Nematoda</taxon>
        <taxon>Chromadorea</taxon>
        <taxon>Rhabditida</taxon>
        <taxon>Spirurina</taxon>
        <taxon>Ascaridomorpha</taxon>
        <taxon>Ascaridoidea</taxon>
        <taxon>Ascarididae</taxon>
        <taxon>Ascaris</taxon>
    </lineage>
</organism>
<dbReference type="GO" id="GO:0000387">
    <property type="term" value="P:spliceosomal snRNP assembly"/>
    <property type="evidence" value="ECO:0007669"/>
    <property type="project" value="TreeGrafter"/>
</dbReference>
<feature type="compositionally biased region" description="Basic and acidic residues" evidence="1">
    <location>
        <begin position="128"/>
        <end position="141"/>
    </location>
</feature>
<evidence type="ECO:0000313" key="2">
    <source>
        <dbReference type="Proteomes" id="UP000036681"/>
    </source>
</evidence>
<sequence>MADEQSTSAVIEQVGEGSDSTMSDEEMRAELRERYLRMISSLGGKQVTVDMHEKTRVSGKFVAMKSDGSHFAVDSLSTPLGVIEHAILRMGDTLCITANLDAITDDCVEANEHQSGCLTESETGGAEVGRKEKEALTERPG</sequence>